<name>A0A2J0Q6F9_9ENTR</name>
<comment type="caution">
    <text evidence="2">The sequence shown here is derived from an EMBL/GenBank/DDBJ whole genome shotgun (WGS) entry which is preliminary data.</text>
</comment>
<evidence type="ECO:0000256" key="1">
    <source>
        <dbReference type="SAM" id="MobiDB-lite"/>
    </source>
</evidence>
<dbReference type="AlphaFoldDB" id="A0A2J0Q6F9"/>
<protein>
    <submittedName>
        <fullName evidence="2">Uncharacterized protein</fullName>
    </submittedName>
</protein>
<reference evidence="2 3" key="1">
    <citation type="journal article" date="2017" name="J. Antimicrob. Chemother.">
        <title>Characterization of the population structure, drug resistance mechanisms and plasmids of the community-associated Enterobacter cloacae complex in China.</title>
        <authorList>
            <person name="Zhou K."/>
            <person name="Yu W."/>
            <person name="Cao X."/>
            <person name="Shen P."/>
            <person name="Lu H."/>
            <person name="Luo Q."/>
            <person name="Rossen J.W.A."/>
            <person name="Xiao Y."/>
        </authorList>
    </citation>
    <scope>NUCLEOTIDE SEQUENCE [LARGE SCALE GENOMIC DNA]</scope>
    <source>
        <strain evidence="2 3">ECC904</strain>
    </source>
</reference>
<dbReference type="Proteomes" id="UP000229974">
    <property type="component" value="Unassembled WGS sequence"/>
</dbReference>
<proteinExistence type="predicted"/>
<dbReference type="OrthoDB" id="5185945at2"/>
<gene>
    <name evidence="2" type="ORF">B9Q30_00925</name>
</gene>
<organism evidence="2 3">
    <name type="scientific">Enterobacter hormaechei</name>
    <dbReference type="NCBI Taxonomy" id="158836"/>
    <lineage>
        <taxon>Bacteria</taxon>
        <taxon>Pseudomonadati</taxon>
        <taxon>Pseudomonadota</taxon>
        <taxon>Gammaproteobacteria</taxon>
        <taxon>Enterobacterales</taxon>
        <taxon>Enterobacteriaceae</taxon>
        <taxon>Enterobacter</taxon>
        <taxon>Enterobacter cloacae complex</taxon>
    </lineage>
</organism>
<evidence type="ECO:0000313" key="2">
    <source>
        <dbReference type="EMBL" id="PJD89111.1"/>
    </source>
</evidence>
<evidence type="ECO:0000313" key="3">
    <source>
        <dbReference type="Proteomes" id="UP000229974"/>
    </source>
</evidence>
<feature type="region of interest" description="Disordered" evidence="1">
    <location>
        <begin position="52"/>
        <end position="90"/>
    </location>
</feature>
<sequence>MAVAQESGMKVKWRSVYWPIGEWVNEDGDVVEITKNFRAKSEEGEILVVMNNETSGGGHGEPAITSPTPSFIHADTLDSLPHPPGFIEIK</sequence>
<dbReference type="EMBL" id="NEEW01000001">
    <property type="protein sequence ID" value="PJD89111.1"/>
    <property type="molecule type" value="Genomic_DNA"/>
</dbReference>
<accession>A0A2J0Q6F9</accession>
<dbReference type="RefSeq" id="WP_047716510.1">
    <property type="nucleotide sequence ID" value="NZ_FKFR01000012.1"/>
</dbReference>